<dbReference type="EMBL" id="CAJOBI010342695">
    <property type="protein sequence ID" value="CAF5215204.1"/>
    <property type="molecule type" value="Genomic_DNA"/>
</dbReference>
<dbReference type="AlphaFoldDB" id="A0A8S3J984"/>
<proteinExistence type="predicted"/>
<sequence length="151" mass="17288">MNIVFIQHPFIFNCPESLELLCNLLKQRVLELAPILIRTIEVCAPLIIKLNQTNMMTLLNSELSTYLTLHPPIAKRALYCLCALNPNTRDQLLQKLIDDTQYDQFDSDQFITRLVLVGHMIEISPISIGDMGKRILSNISKHIVDKQKTND</sequence>
<gene>
    <name evidence="1" type="ORF">SMN809_LOCUS79501</name>
</gene>
<dbReference type="Proteomes" id="UP000676336">
    <property type="component" value="Unassembled WGS sequence"/>
</dbReference>
<comment type="caution">
    <text evidence="1">The sequence shown here is derived from an EMBL/GenBank/DDBJ whole genome shotgun (WGS) entry which is preliminary data.</text>
</comment>
<protein>
    <submittedName>
        <fullName evidence="1">Uncharacterized protein</fullName>
    </submittedName>
</protein>
<organism evidence="1 2">
    <name type="scientific">Rotaria magnacalcarata</name>
    <dbReference type="NCBI Taxonomy" id="392030"/>
    <lineage>
        <taxon>Eukaryota</taxon>
        <taxon>Metazoa</taxon>
        <taxon>Spiralia</taxon>
        <taxon>Gnathifera</taxon>
        <taxon>Rotifera</taxon>
        <taxon>Eurotatoria</taxon>
        <taxon>Bdelloidea</taxon>
        <taxon>Philodinida</taxon>
        <taxon>Philodinidae</taxon>
        <taxon>Rotaria</taxon>
    </lineage>
</organism>
<evidence type="ECO:0000313" key="1">
    <source>
        <dbReference type="EMBL" id="CAF5215204.1"/>
    </source>
</evidence>
<evidence type="ECO:0000313" key="2">
    <source>
        <dbReference type="Proteomes" id="UP000676336"/>
    </source>
</evidence>
<reference evidence="1" key="1">
    <citation type="submission" date="2021-02" db="EMBL/GenBank/DDBJ databases">
        <authorList>
            <person name="Nowell W R."/>
        </authorList>
    </citation>
    <scope>NUCLEOTIDE SEQUENCE</scope>
</reference>
<feature type="non-terminal residue" evidence="1">
    <location>
        <position position="1"/>
    </location>
</feature>
<accession>A0A8S3J984</accession>
<name>A0A8S3J984_9BILA</name>